<dbReference type="InterPro" id="IPR028082">
    <property type="entry name" value="Peripla_BP_I"/>
</dbReference>
<proteinExistence type="inferred from homology"/>
<dbReference type="eggNOG" id="COG0683">
    <property type="taxonomic scope" value="Bacteria"/>
</dbReference>
<dbReference type="Pfam" id="PF13458">
    <property type="entry name" value="Peripla_BP_6"/>
    <property type="match status" value="1"/>
</dbReference>
<keyword evidence="5" id="KW-1185">Reference proteome</keyword>
<dbReference type="Proteomes" id="UP000009071">
    <property type="component" value="Chromosome"/>
</dbReference>
<dbReference type="EMBL" id="AP010904">
    <property type="protein sequence ID" value="BAH75006.1"/>
    <property type="molecule type" value="Genomic_DNA"/>
</dbReference>
<dbReference type="InterPro" id="IPR051010">
    <property type="entry name" value="BCAA_transport"/>
</dbReference>
<evidence type="ECO:0000256" key="1">
    <source>
        <dbReference type="ARBA" id="ARBA00010062"/>
    </source>
</evidence>
<dbReference type="RefSeq" id="WP_015860213.1">
    <property type="nucleotide sequence ID" value="NC_012796.1"/>
</dbReference>
<dbReference type="OrthoDB" id="9772589at2"/>
<dbReference type="PANTHER" id="PTHR30483">
    <property type="entry name" value="LEUCINE-SPECIFIC-BINDING PROTEIN"/>
    <property type="match status" value="1"/>
</dbReference>
<evidence type="ECO:0000256" key="2">
    <source>
        <dbReference type="ARBA" id="ARBA00022729"/>
    </source>
</evidence>
<dbReference type="KEGG" id="dma:DMR_15150"/>
<gene>
    <name evidence="4" type="ordered locus">DMR_15150</name>
</gene>
<evidence type="ECO:0000313" key="4">
    <source>
        <dbReference type="EMBL" id="BAH75006.1"/>
    </source>
</evidence>
<dbReference type="Gene3D" id="3.40.50.2300">
    <property type="match status" value="2"/>
</dbReference>
<evidence type="ECO:0000313" key="5">
    <source>
        <dbReference type="Proteomes" id="UP000009071"/>
    </source>
</evidence>
<dbReference type="STRING" id="573370.DMR_15150"/>
<name>C4XNN1_SOLM1</name>
<dbReference type="AlphaFoldDB" id="C4XNN1"/>
<feature type="domain" description="Leucine-binding protein" evidence="3">
    <location>
        <begin position="34"/>
        <end position="365"/>
    </location>
</feature>
<dbReference type="PANTHER" id="PTHR30483:SF6">
    <property type="entry name" value="PERIPLASMIC BINDING PROTEIN OF ABC TRANSPORTER FOR NATURAL AMINO ACIDS"/>
    <property type="match status" value="1"/>
</dbReference>
<sequence length="391" mass="41437">MHRSALLGIGLFLAMVMLLIPVLAGPAKSGSTAVHLAVIAATSGMASVHNQASLRGLYLAAAKINSRGGCLGSPLELTVLDNQSTSLGSRRAAQEAVRLGVAAVLGPIWSSHSLAAAPVLQAAGIPMITPLSTNTRVTQVGDHIFRTCFTDDFQGRVMARFARERLNAATCAVLASADEDYSQGLAKVFAEEFMAAGGKVVYTADYRAKSLDFTPQLAQVQRLDPNVIFVPGYGLDVGLIIRQARSLGINTVFLGGDAWSDLYDHDIQGLEGNYYSTFWHPDLPVSGNASVRQDFLEASGSHLRDSMDTAMAYDALLLVVEAIERAGSTQPALIRQALADTSSFVGVTGSIAFDASRNPVGRGAVILKTGEQRPSFETVFDLQSGISPRQP</sequence>
<evidence type="ECO:0000259" key="3">
    <source>
        <dbReference type="Pfam" id="PF13458"/>
    </source>
</evidence>
<reference evidence="4 5" key="1">
    <citation type="journal article" date="2009" name="Genome Res.">
        <title>Whole genome sequence of Desulfovibrio magneticus strain RS-1 revealed common gene clusters in magnetotactic bacteria.</title>
        <authorList>
            <person name="Nakazawa H."/>
            <person name="Arakaki A."/>
            <person name="Narita-Yamada S."/>
            <person name="Yashiro I."/>
            <person name="Jinno K."/>
            <person name="Aoki N."/>
            <person name="Tsuruyama A."/>
            <person name="Okamura Y."/>
            <person name="Tanikawa S."/>
            <person name="Fujita N."/>
            <person name="Takeyama H."/>
            <person name="Matsunaga T."/>
        </authorList>
    </citation>
    <scope>NUCLEOTIDE SEQUENCE [LARGE SCALE GENOMIC DNA]</scope>
    <source>
        <strain evidence="5">ATCC 700980 / DSM 13731 / RS-1</strain>
    </source>
</reference>
<accession>C4XNN1</accession>
<protein>
    <submittedName>
        <fullName evidence="4">ABC transporter substrate binding protein</fullName>
    </submittedName>
</protein>
<dbReference type="HOGENOM" id="CLU_027128_6_1_7"/>
<dbReference type="SUPFAM" id="SSF53822">
    <property type="entry name" value="Periplasmic binding protein-like I"/>
    <property type="match status" value="1"/>
</dbReference>
<dbReference type="CDD" id="cd06347">
    <property type="entry name" value="PBP1_ABC_LivK_ligand_binding-like"/>
    <property type="match status" value="1"/>
</dbReference>
<dbReference type="InterPro" id="IPR028081">
    <property type="entry name" value="Leu-bd"/>
</dbReference>
<organism evidence="4 5">
    <name type="scientific">Solidesulfovibrio magneticus (strain ATCC 700980 / DSM 13731 / RS-1)</name>
    <name type="common">Desulfovibrio magneticus</name>
    <dbReference type="NCBI Taxonomy" id="573370"/>
    <lineage>
        <taxon>Bacteria</taxon>
        <taxon>Pseudomonadati</taxon>
        <taxon>Thermodesulfobacteriota</taxon>
        <taxon>Desulfovibrionia</taxon>
        <taxon>Desulfovibrionales</taxon>
        <taxon>Desulfovibrionaceae</taxon>
        <taxon>Solidesulfovibrio</taxon>
    </lineage>
</organism>
<keyword evidence="2" id="KW-0732">Signal</keyword>
<comment type="similarity">
    <text evidence="1">Belongs to the leucine-binding protein family.</text>
</comment>